<evidence type="ECO:0000313" key="3">
    <source>
        <dbReference type="Proteomes" id="UP001157974"/>
    </source>
</evidence>
<name>A0AAV8UVQ3_9RHOD</name>
<keyword evidence="3" id="KW-1185">Reference proteome</keyword>
<comment type="caution">
    <text evidence="2">The sequence shown here is derived from an EMBL/GenBank/DDBJ whole genome shotgun (WGS) entry which is preliminary data.</text>
</comment>
<dbReference type="AlphaFoldDB" id="A0AAV8UVQ3"/>
<organism evidence="2 3">
    <name type="scientific">Rhodosorus marinus</name>
    <dbReference type="NCBI Taxonomy" id="101924"/>
    <lineage>
        <taxon>Eukaryota</taxon>
        <taxon>Rhodophyta</taxon>
        <taxon>Stylonematophyceae</taxon>
        <taxon>Stylonematales</taxon>
        <taxon>Stylonemataceae</taxon>
        <taxon>Rhodosorus</taxon>
    </lineage>
</organism>
<gene>
    <name evidence="2" type="ORF">NDN08_001849</name>
</gene>
<evidence type="ECO:0000259" key="1">
    <source>
        <dbReference type="Pfam" id="PF04187"/>
    </source>
</evidence>
<dbReference type="Pfam" id="PF04187">
    <property type="entry name" value="Cofac_haem_bdg"/>
    <property type="match status" value="1"/>
</dbReference>
<feature type="domain" description="Haem-binding uptake Tiki superfamily ChaN" evidence="1">
    <location>
        <begin position="77"/>
        <end position="288"/>
    </location>
</feature>
<dbReference type="EMBL" id="JAMWBK010000005">
    <property type="protein sequence ID" value="KAJ8905342.1"/>
    <property type="molecule type" value="Genomic_DNA"/>
</dbReference>
<accession>A0AAV8UVQ3</accession>
<evidence type="ECO:0000313" key="2">
    <source>
        <dbReference type="EMBL" id="KAJ8905342.1"/>
    </source>
</evidence>
<dbReference type="PROSITE" id="PS51318">
    <property type="entry name" value="TAT"/>
    <property type="match status" value="1"/>
</dbReference>
<dbReference type="InterPro" id="IPR007314">
    <property type="entry name" value="Cofac_haem-bd_dom"/>
</dbReference>
<reference evidence="2 3" key="1">
    <citation type="journal article" date="2023" name="Nat. Commun.">
        <title>Origin of minicircular mitochondrial genomes in red algae.</title>
        <authorList>
            <person name="Lee Y."/>
            <person name="Cho C.H."/>
            <person name="Lee Y.M."/>
            <person name="Park S.I."/>
            <person name="Yang J.H."/>
            <person name="West J.A."/>
            <person name="Bhattacharya D."/>
            <person name="Yoon H.S."/>
        </authorList>
    </citation>
    <scope>NUCLEOTIDE SEQUENCE [LARGE SCALE GENOMIC DNA]</scope>
    <source>
        <strain evidence="2 3">CCMP1338</strain>
        <tissue evidence="2">Whole cell</tissue>
    </source>
</reference>
<dbReference type="SUPFAM" id="SSF159501">
    <property type="entry name" value="EreA/ChaN-like"/>
    <property type="match status" value="1"/>
</dbReference>
<dbReference type="Proteomes" id="UP001157974">
    <property type="component" value="Unassembled WGS sequence"/>
</dbReference>
<sequence length="335" mass="38346">MTGDTTRRDFLRSSSGALLGLGAGLALPAQKSDALWSSFVGPRKYGEEESIFDTKIGSYLPPRPLQLFERRLRNLPRAVIVGETHTNPLHHRAELEVIESLHQLEPERPLVIGMEHFYRQHQPYLNAYINRKINLTKLHELTQWDSTFGYEFNMWAPILQYCRENTVPILGLNCPYPVVHAVSQYGIDQLPAEVQARLPEMDLRNERHLERFKLNLGLSEENGGVGNHGFNVNSPAFERYYQAATLWDEYMAESASKYLTRPENSSSRIVVLAGAAHVAGRDGIPDRISRRIGESCFTILPQGVQWENHNPKITAPPRRDFADWVWYTRREIDLV</sequence>
<dbReference type="Gene3D" id="3.40.50.11550">
    <property type="match status" value="1"/>
</dbReference>
<dbReference type="CDD" id="cd14727">
    <property type="entry name" value="ChanN-like"/>
    <property type="match status" value="1"/>
</dbReference>
<proteinExistence type="predicted"/>
<protein>
    <recommendedName>
        <fullName evidence="1">Haem-binding uptake Tiki superfamily ChaN domain-containing protein</fullName>
    </recommendedName>
</protein>
<dbReference type="InterPro" id="IPR006311">
    <property type="entry name" value="TAT_signal"/>
</dbReference>